<name>A0A9P0TFS9_PIEBR</name>
<gene>
    <name evidence="2" type="ORF">PIBRA_LOCUS7940</name>
</gene>
<evidence type="ECO:0000313" key="3">
    <source>
        <dbReference type="Proteomes" id="UP001152562"/>
    </source>
</evidence>
<reference evidence="2" key="1">
    <citation type="submission" date="2022-05" db="EMBL/GenBank/DDBJ databases">
        <authorList>
            <person name="Okamura Y."/>
        </authorList>
    </citation>
    <scope>NUCLEOTIDE SEQUENCE</scope>
</reference>
<evidence type="ECO:0008006" key="4">
    <source>
        <dbReference type="Google" id="ProtNLM"/>
    </source>
</evidence>
<feature type="signal peptide" evidence="1">
    <location>
        <begin position="1"/>
        <end position="23"/>
    </location>
</feature>
<comment type="caution">
    <text evidence="2">The sequence shown here is derived from an EMBL/GenBank/DDBJ whole genome shotgun (WGS) entry which is preliminary data.</text>
</comment>
<keyword evidence="3" id="KW-1185">Reference proteome</keyword>
<sequence length="118" mass="13638">MYFTDKYGVLLQPLVCLPLLSVAQQPPSAALHPQHYRRREHCNPVLPTTDHSMFHRVTRSAFYASYADNPIPRQYFKTGMLAHTRRSQIVRSPLEKNFSGVMSLDPRVPLFSLAWVLR</sequence>
<protein>
    <recommendedName>
        <fullName evidence="4">Secreted protein</fullName>
    </recommendedName>
</protein>
<accession>A0A9P0TFS9</accession>
<evidence type="ECO:0000313" key="2">
    <source>
        <dbReference type="EMBL" id="CAH4031444.1"/>
    </source>
</evidence>
<proteinExistence type="predicted"/>
<evidence type="ECO:0000256" key="1">
    <source>
        <dbReference type="SAM" id="SignalP"/>
    </source>
</evidence>
<dbReference type="EMBL" id="CALOZG010000015">
    <property type="protein sequence ID" value="CAH4031444.1"/>
    <property type="molecule type" value="Genomic_DNA"/>
</dbReference>
<organism evidence="2 3">
    <name type="scientific">Pieris brassicae</name>
    <name type="common">White butterfly</name>
    <name type="synonym">Large white butterfly</name>
    <dbReference type="NCBI Taxonomy" id="7116"/>
    <lineage>
        <taxon>Eukaryota</taxon>
        <taxon>Metazoa</taxon>
        <taxon>Ecdysozoa</taxon>
        <taxon>Arthropoda</taxon>
        <taxon>Hexapoda</taxon>
        <taxon>Insecta</taxon>
        <taxon>Pterygota</taxon>
        <taxon>Neoptera</taxon>
        <taxon>Endopterygota</taxon>
        <taxon>Lepidoptera</taxon>
        <taxon>Glossata</taxon>
        <taxon>Ditrysia</taxon>
        <taxon>Papilionoidea</taxon>
        <taxon>Pieridae</taxon>
        <taxon>Pierinae</taxon>
        <taxon>Pieris</taxon>
    </lineage>
</organism>
<keyword evidence="1" id="KW-0732">Signal</keyword>
<dbReference type="Proteomes" id="UP001152562">
    <property type="component" value="Unassembled WGS sequence"/>
</dbReference>
<feature type="chain" id="PRO_5040452166" description="Secreted protein" evidence="1">
    <location>
        <begin position="24"/>
        <end position="118"/>
    </location>
</feature>
<dbReference type="AlphaFoldDB" id="A0A9P0TFS9"/>